<dbReference type="Proteomes" id="UP000242930">
    <property type="component" value="Unassembled WGS sequence"/>
</dbReference>
<keyword evidence="1" id="KW-1133">Transmembrane helix</keyword>
<dbReference type="STRING" id="915471.SAMN05216201_103123"/>
<dbReference type="PANTHER" id="PTHR30386">
    <property type="entry name" value="MEMBRANE FUSION SUBUNIT OF EMRAB-TOLC MULTIDRUG EFFLUX PUMP"/>
    <property type="match status" value="1"/>
</dbReference>
<dbReference type="OrthoDB" id="3084at2"/>
<feature type="transmembrane region" description="Helical" evidence="1">
    <location>
        <begin position="35"/>
        <end position="55"/>
    </location>
</feature>
<dbReference type="Gene3D" id="2.40.50.100">
    <property type="match status" value="1"/>
</dbReference>
<keyword evidence="3" id="KW-1185">Reference proteome</keyword>
<reference evidence="3" key="1">
    <citation type="submission" date="2016-10" db="EMBL/GenBank/DDBJ databases">
        <authorList>
            <person name="Varghese N."/>
            <person name="Submissions S."/>
        </authorList>
    </citation>
    <scope>NUCLEOTIDE SEQUENCE [LARGE SCALE GENOMIC DNA]</scope>
    <source>
        <strain evidence="3">LMG 25967</strain>
    </source>
</reference>
<keyword evidence="1" id="KW-0472">Membrane</keyword>
<keyword evidence="1" id="KW-0812">Transmembrane</keyword>
<dbReference type="InterPro" id="IPR050739">
    <property type="entry name" value="MFP"/>
</dbReference>
<proteinExistence type="predicted"/>
<sequence>MKIRFDSPKESRPTEEQGLQVLYAPGKRLAFRLRWYLILLLVASPLLWLGGQWLWSALRIEAAARLHVPMLQLRAFETAQISEVLVAPGQLVAAGEVLLRLDNPQWRERLALLAEPAGTAPAGGELPVRERQVLEEVLALAERRLAEVRRLYTLAAATRGEVFQAEVERAARRHDLLQFEQRLLRTEPAEFGQRRLERQWLERRLAALEVRAPEDGRVLDVAVAAGESVAPGLPLLSLERQLPAQIWVYLPARHAAYASPGQALTLRLPDGSSRAARVVRQVRDTAQVPAELQPPFGSAARTLLVLVESLEPWPERWRMDRLGLQARFARDWRRAFGLGE</sequence>
<name>A0A1H6UWS4_9PSED</name>
<gene>
    <name evidence="2" type="ORF">SAMN05216201_103123</name>
</gene>
<organism evidence="2 3">
    <name type="scientific">Pseudomonas linyingensis</name>
    <dbReference type="NCBI Taxonomy" id="915471"/>
    <lineage>
        <taxon>Bacteria</taxon>
        <taxon>Pseudomonadati</taxon>
        <taxon>Pseudomonadota</taxon>
        <taxon>Gammaproteobacteria</taxon>
        <taxon>Pseudomonadales</taxon>
        <taxon>Pseudomonadaceae</taxon>
        <taxon>Pseudomonas</taxon>
    </lineage>
</organism>
<dbReference type="EMBL" id="FNZE01000003">
    <property type="protein sequence ID" value="SEI92412.1"/>
    <property type="molecule type" value="Genomic_DNA"/>
</dbReference>
<accession>A0A1H6UWS4</accession>
<evidence type="ECO:0000313" key="2">
    <source>
        <dbReference type="EMBL" id="SEI92412.1"/>
    </source>
</evidence>
<evidence type="ECO:0000256" key="1">
    <source>
        <dbReference type="SAM" id="Phobius"/>
    </source>
</evidence>
<protein>
    <submittedName>
        <fullName evidence="2">HlyD family secretion protein</fullName>
    </submittedName>
</protein>
<dbReference type="RefSeq" id="WP_090307724.1">
    <property type="nucleotide sequence ID" value="NZ_FNZE01000003.1"/>
</dbReference>
<evidence type="ECO:0000313" key="3">
    <source>
        <dbReference type="Proteomes" id="UP000242930"/>
    </source>
</evidence>
<dbReference type="AlphaFoldDB" id="A0A1H6UWS4"/>